<proteinExistence type="predicted"/>
<protein>
    <submittedName>
        <fullName evidence="1">Uncharacterized protein</fullName>
    </submittedName>
</protein>
<evidence type="ECO:0000313" key="1">
    <source>
        <dbReference type="EMBL" id="GAV99903.1"/>
    </source>
</evidence>
<reference evidence="1 2" key="2">
    <citation type="submission" date="2017-02" db="EMBL/GenBank/DDBJ databases">
        <title>A genome survey and senescence transcriptome analysis in Lentinula edodes.</title>
        <authorList>
            <person name="Sakamoto Y."/>
            <person name="Nakade K."/>
            <person name="Sato S."/>
            <person name="Yoshida Y."/>
            <person name="Miyazaki K."/>
            <person name="Natsume S."/>
            <person name="Konno N."/>
        </authorList>
    </citation>
    <scope>NUCLEOTIDE SEQUENCE [LARGE SCALE GENOMIC DNA]</scope>
    <source>
        <strain evidence="1 2">NBRC 111202</strain>
    </source>
</reference>
<dbReference type="Proteomes" id="UP000188533">
    <property type="component" value="Unassembled WGS sequence"/>
</dbReference>
<reference evidence="1 2" key="1">
    <citation type="submission" date="2016-08" db="EMBL/GenBank/DDBJ databases">
        <authorList>
            <consortium name="Lentinula edodes genome sequencing consortium"/>
            <person name="Sakamoto Y."/>
            <person name="Nakade K."/>
            <person name="Sato S."/>
            <person name="Yoshida Y."/>
            <person name="Miyazaki K."/>
            <person name="Natsume S."/>
            <person name="Konno N."/>
        </authorList>
    </citation>
    <scope>NUCLEOTIDE SEQUENCE [LARGE SCALE GENOMIC DNA]</scope>
    <source>
        <strain evidence="1 2">NBRC 111202</strain>
    </source>
</reference>
<accession>A0A1Q3DYH4</accession>
<keyword evidence="2" id="KW-1185">Reference proteome</keyword>
<evidence type="ECO:0000313" key="2">
    <source>
        <dbReference type="Proteomes" id="UP000188533"/>
    </source>
</evidence>
<gene>
    <name evidence="1" type="ORF">LENED_001389</name>
</gene>
<dbReference type="EMBL" id="BDGU01000021">
    <property type="protein sequence ID" value="GAV99903.1"/>
    <property type="molecule type" value="Genomic_DNA"/>
</dbReference>
<name>A0A1Q3DYH4_LENED</name>
<dbReference type="AlphaFoldDB" id="A0A1Q3DYH4"/>
<organism evidence="1 2">
    <name type="scientific">Lentinula edodes</name>
    <name type="common">Shiitake mushroom</name>
    <name type="synonym">Lentinus edodes</name>
    <dbReference type="NCBI Taxonomy" id="5353"/>
    <lineage>
        <taxon>Eukaryota</taxon>
        <taxon>Fungi</taxon>
        <taxon>Dikarya</taxon>
        <taxon>Basidiomycota</taxon>
        <taxon>Agaricomycotina</taxon>
        <taxon>Agaricomycetes</taxon>
        <taxon>Agaricomycetidae</taxon>
        <taxon>Agaricales</taxon>
        <taxon>Marasmiineae</taxon>
        <taxon>Omphalotaceae</taxon>
        <taxon>Lentinula</taxon>
    </lineage>
</organism>
<comment type="caution">
    <text evidence="1">The sequence shown here is derived from an EMBL/GenBank/DDBJ whole genome shotgun (WGS) entry which is preliminary data.</text>
</comment>
<sequence length="255" mass="28027">MGDSTISNIMQPSSNICRTTVDNVAQDIEQELLQSRKFLFQENSSLSRVKSFAVDLALVGLSIRAGHLVDAFCPKDPCRGFSTLLHRLKLKSKLFQDVVHVYEPRSEQSFLINASVLLAKYTIEDISGGMSNWPPTSAYPVFVSTGSPPDILSTPTEGLFALVQNLIQQLQDPSPVLKEKSTIILPQGLFANLTVPFAAVLLEYPVAYCPSETVIKAMSPLDDVKHGRLSTMRTDIIALSSNFHVPPIWVVLALN</sequence>